<dbReference type="Proteomes" id="UP000759537">
    <property type="component" value="Unassembled WGS sequence"/>
</dbReference>
<evidence type="ECO:0000313" key="2">
    <source>
        <dbReference type="EMBL" id="KAF8482617.1"/>
    </source>
</evidence>
<protein>
    <submittedName>
        <fullName evidence="2">Uncharacterized protein</fullName>
    </submittedName>
</protein>
<evidence type="ECO:0000256" key="1">
    <source>
        <dbReference type="SAM" id="MobiDB-lite"/>
    </source>
</evidence>
<keyword evidence="3" id="KW-1185">Reference proteome</keyword>
<feature type="region of interest" description="Disordered" evidence="1">
    <location>
        <begin position="232"/>
        <end position="512"/>
    </location>
</feature>
<evidence type="ECO:0000313" key="3">
    <source>
        <dbReference type="Proteomes" id="UP000759537"/>
    </source>
</evidence>
<feature type="compositionally biased region" description="Basic and acidic residues" evidence="1">
    <location>
        <begin position="232"/>
        <end position="241"/>
    </location>
</feature>
<feature type="compositionally biased region" description="Basic and acidic residues" evidence="1">
    <location>
        <begin position="248"/>
        <end position="257"/>
    </location>
</feature>
<reference evidence="2" key="2">
    <citation type="journal article" date="2020" name="Nat. Commun.">
        <title>Large-scale genome sequencing of mycorrhizal fungi provides insights into the early evolution of symbiotic traits.</title>
        <authorList>
            <person name="Miyauchi S."/>
            <person name="Kiss E."/>
            <person name="Kuo A."/>
            <person name="Drula E."/>
            <person name="Kohler A."/>
            <person name="Sanchez-Garcia M."/>
            <person name="Morin E."/>
            <person name="Andreopoulos B."/>
            <person name="Barry K.W."/>
            <person name="Bonito G."/>
            <person name="Buee M."/>
            <person name="Carver A."/>
            <person name="Chen C."/>
            <person name="Cichocki N."/>
            <person name="Clum A."/>
            <person name="Culley D."/>
            <person name="Crous P.W."/>
            <person name="Fauchery L."/>
            <person name="Girlanda M."/>
            <person name="Hayes R.D."/>
            <person name="Keri Z."/>
            <person name="LaButti K."/>
            <person name="Lipzen A."/>
            <person name="Lombard V."/>
            <person name="Magnuson J."/>
            <person name="Maillard F."/>
            <person name="Murat C."/>
            <person name="Nolan M."/>
            <person name="Ohm R.A."/>
            <person name="Pangilinan J."/>
            <person name="Pereira M.F."/>
            <person name="Perotto S."/>
            <person name="Peter M."/>
            <person name="Pfister S."/>
            <person name="Riley R."/>
            <person name="Sitrit Y."/>
            <person name="Stielow J.B."/>
            <person name="Szollosi G."/>
            <person name="Zifcakova L."/>
            <person name="Stursova M."/>
            <person name="Spatafora J.W."/>
            <person name="Tedersoo L."/>
            <person name="Vaario L.M."/>
            <person name="Yamada A."/>
            <person name="Yan M."/>
            <person name="Wang P."/>
            <person name="Xu J."/>
            <person name="Bruns T."/>
            <person name="Baldrian P."/>
            <person name="Vilgalys R."/>
            <person name="Dunand C."/>
            <person name="Henrissat B."/>
            <person name="Grigoriev I.V."/>
            <person name="Hibbett D."/>
            <person name="Nagy L.G."/>
            <person name="Martin F.M."/>
        </authorList>
    </citation>
    <scope>NUCLEOTIDE SEQUENCE</scope>
    <source>
        <strain evidence="2">Prilba</strain>
    </source>
</reference>
<reference evidence="2" key="1">
    <citation type="submission" date="2019-10" db="EMBL/GenBank/DDBJ databases">
        <authorList>
            <consortium name="DOE Joint Genome Institute"/>
            <person name="Kuo A."/>
            <person name="Miyauchi S."/>
            <person name="Kiss E."/>
            <person name="Drula E."/>
            <person name="Kohler A."/>
            <person name="Sanchez-Garcia M."/>
            <person name="Andreopoulos B."/>
            <person name="Barry K.W."/>
            <person name="Bonito G."/>
            <person name="Buee M."/>
            <person name="Carver A."/>
            <person name="Chen C."/>
            <person name="Cichocki N."/>
            <person name="Clum A."/>
            <person name="Culley D."/>
            <person name="Crous P.W."/>
            <person name="Fauchery L."/>
            <person name="Girlanda M."/>
            <person name="Hayes R."/>
            <person name="Keri Z."/>
            <person name="LaButti K."/>
            <person name="Lipzen A."/>
            <person name="Lombard V."/>
            <person name="Magnuson J."/>
            <person name="Maillard F."/>
            <person name="Morin E."/>
            <person name="Murat C."/>
            <person name="Nolan M."/>
            <person name="Ohm R."/>
            <person name="Pangilinan J."/>
            <person name="Pereira M."/>
            <person name="Perotto S."/>
            <person name="Peter M."/>
            <person name="Riley R."/>
            <person name="Sitrit Y."/>
            <person name="Stielow B."/>
            <person name="Szollosi G."/>
            <person name="Zifcakova L."/>
            <person name="Stursova M."/>
            <person name="Spatafora J.W."/>
            <person name="Tedersoo L."/>
            <person name="Vaario L.-M."/>
            <person name="Yamada A."/>
            <person name="Yan M."/>
            <person name="Wang P."/>
            <person name="Xu J."/>
            <person name="Bruns T."/>
            <person name="Baldrian P."/>
            <person name="Vilgalys R."/>
            <person name="Henrissat B."/>
            <person name="Grigoriev I.V."/>
            <person name="Hibbett D."/>
            <person name="Nagy L.G."/>
            <person name="Martin F.M."/>
        </authorList>
    </citation>
    <scope>NUCLEOTIDE SEQUENCE</scope>
    <source>
        <strain evidence="2">Prilba</strain>
    </source>
</reference>
<feature type="compositionally biased region" description="Acidic residues" evidence="1">
    <location>
        <begin position="414"/>
        <end position="434"/>
    </location>
</feature>
<name>A0A9P5TAS1_9AGAM</name>
<comment type="caution">
    <text evidence="2">The sequence shown here is derived from an EMBL/GenBank/DDBJ whole genome shotgun (WGS) entry which is preliminary data.</text>
</comment>
<feature type="compositionally biased region" description="Basic residues" evidence="1">
    <location>
        <begin position="439"/>
        <end position="449"/>
    </location>
</feature>
<proteinExistence type="predicted"/>
<accession>A0A9P5TAS1</accession>
<sequence length="512" mass="54599">MEFLHPLPRRLAHPASVDQAAAALDGQQQCSRFPTSSDRLGWPASFAPEPRFDFPVRYDPLGSLALDEPAMAGKALCSSFKPRFFPSLVARGVLSDGTWTTAHPSVQAFLESPYSRPSLSFRTAAAIYTLAALHVFYSPSHPGYDAFWRPDIKESTAMFVHQVVTMKPSPISTAPMTWLGVHDMLWQLTGIQKEYFKSQGGKTPIVPPLVRTRRSLRKRKPVQALLQELCTREPSEVPEPPRKKHKITKSDENEKGSEAIASVALDQSDISTDSKAGPSVPPHKPIKTSHETQGNADATPSPLTISSSLPPESQSPAKDDIHQASTSRGRGKDAGGKKVQANPAPSRSSARRTRERSPSFSSGSSTAVSAAGGNSKRARSSSSASSTNTTVVAETGASGSGSAKGKGKAKADVAAEEETEEEEEDGGGEDDDEVVAGRGGRRSQRTRRSTAKEAAAAAAATGSKPSRKQGGTTTGLRNPAEIDKLASAEAPPRRVRNRSGVTSSRSRKSRKS</sequence>
<dbReference type="AlphaFoldDB" id="A0A9P5TAS1"/>
<dbReference type="EMBL" id="WHVB01000005">
    <property type="protein sequence ID" value="KAF8482617.1"/>
    <property type="molecule type" value="Genomic_DNA"/>
</dbReference>
<dbReference type="OrthoDB" id="2944913at2759"/>
<gene>
    <name evidence="2" type="ORF">DFH94DRAFT_373132</name>
</gene>
<feature type="compositionally biased region" description="Low complexity" evidence="1">
    <location>
        <begin position="299"/>
        <end position="311"/>
    </location>
</feature>
<organism evidence="2 3">
    <name type="scientific">Russula ochroleuca</name>
    <dbReference type="NCBI Taxonomy" id="152965"/>
    <lineage>
        <taxon>Eukaryota</taxon>
        <taxon>Fungi</taxon>
        <taxon>Dikarya</taxon>
        <taxon>Basidiomycota</taxon>
        <taxon>Agaricomycotina</taxon>
        <taxon>Agaricomycetes</taxon>
        <taxon>Russulales</taxon>
        <taxon>Russulaceae</taxon>
        <taxon>Russula</taxon>
    </lineage>
</organism>
<feature type="compositionally biased region" description="Low complexity" evidence="1">
    <location>
        <begin position="358"/>
        <end position="397"/>
    </location>
</feature>